<evidence type="ECO:0000313" key="5">
    <source>
        <dbReference type="Proteomes" id="UP001239397"/>
    </source>
</evidence>
<evidence type="ECO:0000256" key="2">
    <source>
        <dbReference type="SAM" id="MobiDB-lite"/>
    </source>
</evidence>
<dbReference type="Proteomes" id="UP001239397">
    <property type="component" value="Chromosome"/>
</dbReference>
<keyword evidence="5" id="KW-1185">Reference proteome</keyword>
<dbReference type="SUPFAM" id="SSF53098">
    <property type="entry name" value="Ribonuclease H-like"/>
    <property type="match status" value="1"/>
</dbReference>
<protein>
    <submittedName>
        <fullName evidence="4">IS21 family transposase</fullName>
    </submittedName>
</protein>
<organism evidence="4 5">
    <name type="scientific">Amycolatopsis mongoliensis</name>
    <dbReference type="NCBI Taxonomy" id="715475"/>
    <lineage>
        <taxon>Bacteria</taxon>
        <taxon>Bacillati</taxon>
        <taxon>Actinomycetota</taxon>
        <taxon>Actinomycetes</taxon>
        <taxon>Pseudonocardiales</taxon>
        <taxon>Pseudonocardiaceae</taxon>
        <taxon>Amycolatopsis</taxon>
    </lineage>
</organism>
<evidence type="ECO:0000313" key="4">
    <source>
        <dbReference type="EMBL" id="WIX97854.1"/>
    </source>
</evidence>
<gene>
    <name evidence="4" type="primary">istA</name>
    <name evidence="4" type="ORF">QRX60_27625</name>
</gene>
<dbReference type="NCBIfam" id="NF033546">
    <property type="entry name" value="transpos_IS21"/>
    <property type="match status" value="1"/>
</dbReference>
<feature type="region of interest" description="Disordered" evidence="2">
    <location>
        <begin position="482"/>
        <end position="513"/>
    </location>
</feature>
<dbReference type="Pfam" id="PF22483">
    <property type="entry name" value="Mu-transpos_C_2"/>
    <property type="match status" value="1"/>
</dbReference>
<dbReference type="InterPro" id="IPR054353">
    <property type="entry name" value="IstA-like_C"/>
</dbReference>
<name>A0A9Y2NH46_9PSEU</name>
<dbReference type="PROSITE" id="PS50994">
    <property type="entry name" value="INTEGRASE"/>
    <property type="match status" value="1"/>
</dbReference>
<dbReference type="InterPro" id="IPR012337">
    <property type="entry name" value="RNaseH-like_sf"/>
</dbReference>
<sequence>MIEIKEVLRLWLAGHSLREVTRLAGLDRKTVRRYVQAAQAAGVARESGDGQLTEEVLGAVVAVVRPDRPRGNGASWEAIAAQREQLQTWLKQDLTLAKIHMLLGRRGVVVPYRTLHRFAVAELGFGRKQPTVRVADGKPGQEVQVDFGRLGLVPDPATGGRRVAQGLIFTAVYSRHMFVYLTLRQTLDAVVAGFEAAWVFFGGVFAVVVPDNMKSIVDQADATDPRLNDAFREYAQSRGFVVDPARVRHPRDKPRVERCVQYARSNFFAGEDFRDIDDCRARAVIWCTKVAGTRIHGTTAQRPGEVFDAEERPLLLPVPAEGFVIPSYTRPKVAPDRHVEVARALYSVPGDLIGQRILARADGTTVKLYWRSQLIKVHPHQQPGRRRTDPADLPSEVTAYAMRDLDALHRRAAAHGEHIAAYTTALLEHPLPWTKMRQVYRLLGLVRRHGADAVEEACGRALEAEAVNVGLIDRMLTRGLDGQPASAPAAPVQGKSASRFVRDSKDFTVRRPS</sequence>
<dbReference type="Gene3D" id="3.30.420.10">
    <property type="entry name" value="Ribonuclease H-like superfamily/Ribonuclease H"/>
    <property type="match status" value="1"/>
</dbReference>
<proteinExistence type="inferred from homology"/>
<dbReference type="GO" id="GO:0003676">
    <property type="term" value="F:nucleic acid binding"/>
    <property type="evidence" value="ECO:0007669"/>
    <property type="project" value="InterPro"/>
</dbReference>
<dbReference type="RefSeq" id="WP_285994345.1">
    <property type="nucleotide sequence ID" value="NZ_CP127295.1"/>
</dbReference>
<dbReference type="InterPro" id="IPR001584">
    <property type="entry name" value="Integrase_cat-core"/>
</dbReference>
<comment type="similarity">
    <text evidence="1">Belongs to the transposase IS21/IS408/IS1162 family.</text>
</comment>
<dbReference type="InterPro" id="IPR036397">
    <property type="entry name" value="RNaseH_sf"/>
</dbReference>
<dbReference type="KEGG" id="amog:QRX60_27625"/>
<feature type="domain" description="Integrase catalytic" evidence="3">
    <location>
        <begin position="135"/>
        <end position="311"/>
    </location>
</feature>
<accession>A0A9Y2NH46</accession>
<feature type="compositionally biased region" description="Basic and acidic residues" evidence="2">
    <location>
        <begin position="500"/>
        <end position="513"/>
    </location>
</feature>
<evidence type="ECO:0000259" key="3">
    <source>
        <dbReference type="PROSITE" id="PS50994"/>
    </source>
</evidence>
<dbReference type="GO" id="GO:0015074">
    <property type="term" value="P:DNA integration"/>
    <property type="evidence" value="ECO:0007669"/>
    <property type="project" value="InterPro"/>
</dbReference>
<evidence type="ECO:0000256" key="1">
    <source>
        <dbReference type="ARBA" id="ARBA00009277"/>
    </source>
</evidence>
<dbReference type="PANTHER" id="PTHR35004:SF8">
    <property type="entry name" value="TRANSPOSASE RV3428C-RELATED"/>
    <property type="match status" value="1"/>
</dbReference>
<dbReference type="AlphaFoldDB" id="A0A9Y2NH46"/>
<dbReference type="EMBL" id="CP127295">
    <property type="protein sequence ID" value="WIX97854.1"/>
    <property type="molecule type" value="Genomic_DNA"/>
</dbReference>
<reference evidence="4 5" key="1">
    <citation type="submission" date="2023-06" db="EMBL/GenBank/DDBJ databases">
        <authorList>
            <person name="Oyuntsetseg B."/>
            <person name="Kim S.B."/>
        </authorList>
    </citation>
    <scope>NUCLEOTIDE SEQUENCE [LARGE SCALE GENOMIC DNA]</scope>
    <source>
        <strain evidence="4 5">4-36</strain>
    </source>
</reference>
<dbReference type="PANTHER" id="PTHR35004">
    <property type="entry name" value="TRANSPOSASE RV3428C-RELATED"/>
    <property type="match status" value="1"/>
</dbReference>